<dbReference type="SMART" id="SM00905">
    <property type="entry name" value="FolB"/>
    <property type="match status" value="1"/>
</dbReference>
<accession>A0A9E2L755</accession>
<dbReference type="SUPFAM" id="SSF55620">
    <property type="entry name" value="Tetrahydrobiopterin biosynthesis enzymes-like"/>
    <property type="match status" value="1"/>
</dbReference>
<evidence type="ECO:0000256" key="3">
    <source>
        <dbReference type="ARBA" id="ARBA00005708"/>
    </source>
</evidence>
<dbReference type="GO" id="GO:0046656">
    <property type="term" value="P:folic acid biosynthetic process"/>
    <property type="evidence" value="ECO:0007669"/>
    <property type="project" value="UniProtKB-UniRule"/>
</dbReference>
<dbReference type="PANTHER" id="PTHR42844">
    <property type="entry name" value="DIHYDRONEOPTERIN ALDOLASE 1-RELATED"/>
    <property type="match status" value="1"/>
</dbReference>
<dbReference type="CDD" id="cd00534">
    <property type="entry name" value="DHNA_DHNTPE"/>
    <property type="match status" value="1"/>
</dbReference>
<evidence type="ECO:0000256" key="2">
    <source>
        <dbReference type="ARBA" id="ARBA00005013"/>
    </source>
</evidence>
<reference evidence="8" key="2">
    <citation type="submission" date="2021-04" db="EMBL/GenBank/DDBJ databases">
        <authorList>
            <person name="Gilroy R."/>
        </authorList>
    </citation>
    <scope>NUCLEOTIDE SEQUENCE</scope>
    <source>
        <strain evidence="8">G3-2149</strain>
    </source>
</reference>
<protein>
    <recommendedName>
        <fullName evidence="6">7,8-dihydroneopterin aldolase</fullName>
        <ecNumber evidence="6">4.1.2.25</ecNumber>
    </recommendedName>
</protein>
<evidence type="ECO:0000256" key="5">
    <source>
        <dbReference type="ARBA" id="ARBA00023239"/>
    </source>
</evidence>
<reference evidence="8" key="1">
    <citation type="journal article" date="2021" name="PeerJ">
        <title>Extensive microbial diversity within the chicken gut microbiome revealed by metagenomics and culture.</title>
        <authorList>
            <person name="Gilroy R."/>
            <person name="Ravi A."/>
            <person name="Getino M."/>
            <person name="Pursley I."/>
            <person name="Horton D.L."/>
            <person name="Alikhan N.F."/>
            <person name="Baker D."/>
            <person name="Gharbi K."/>
            <person name="Hall N."/>
            <person name="Watson M."/>
            <person name="Adriaenssens E.M."/>
            <person name="Foster-Nyarko E."/>
            <person name="Jarju S."/>
            <person name="Secka A."/>
            <person name="Antonio M."/>
            <person name="Oren A."/>
            <person name="Chaudhuri R.R."/>
            <person name="La Ragione R."/>
            <person name="Hildebrand F."/>
            <person name="Pallen M.J."/>
        </authorList>
    </citation>
    <scope>NUCLEOTIDE SEQUENCE</scope>
    <source>
        <strain evidence="8">G3-2149</strain>
    </source>
</reference>
<organism evidence="8 9">
    <name type="scientific">Candidatus Paraprevotella stercoravium</name>
    <dbReference type="NCBI Taxonomy" id="2838725"/>
    <lineage>
        <taxon>Bacteria</taxon>
        <taxon>Pseudomonadati</taxon>
        <taxon>Bacteroidota</taxon>
        <taxon>Bacteroidia</taxon>
        <taxon>Bacteroidales</taxon>
        <taxon>Prevotellaceae</taxon>
        <taxon>Paraprevotella</taxon>
    </lineage>
</organism>
<feature type="domain" description="Dihydroneopterin aldolase/epimerase" evidence="7">
    <location>
        <begin position="8"/>
        <end position="120"/>
    </location>
</feature>
<dbReference type="PANTHER" id="PTHR42844:SF1">
    <property type="entry name" value="DIHYDRONEOPTERIN ALDOLASE 1-RELATED"/>
    <property type="match status" value="1"/>
</dbReference>
<comment type="caution">
    <text evidence="8">The sequence shown here is derived from an EMBL/GenBank/DDBJ whole genome shotgun (WGS) entry which is preliminary data.</text>
</comment>
<dbReference type="GO" id="GO:0046654">
    <property type="term" value="P:tetrahydrofolate biosynthetic process"/>
    <property type="evidence" value="ECO:0007669"/>
    <property type="project" value="UniProtKB-UniRule"/>
</dbReference>
<keyword evidence="5 6" id="KW-0456">Lyase</keyword>
<dbReference type="EC" id="4.1.2.25" evidence="6"/>
<dbReference type="GO" id="GO:0004150">
    <property type="term" value="F:dihydroneopterin aldolase activity"/>
    <property type="evidence" value="ECO:0007669"/>
    <property type="project" value="UniProtKB-UniRule"/>
</dbReference>
<comment type="pathway">
    <text evidence="2 6">Cofactor biosynthesis; tetrahydrofolate biosynthesis; 2-amino-4-hydroxy-6-hydroxymethyl-7,8-dihydropteridine diphosphate from 7,8-dihydroneopterin triphosphate: step 3/4.</text>
</comment>
<evidence type="ECO:0000313" key="8">
    <source>
        <dbReference type="EMBL" id="MBU3854261.1"/>
    </source>
</evidence>
<dbReference type="Proteomes" id="UP000823865">
    <property type="component" value="Unassembled WGS sequence"/>
</dbReference>
<dbReference type="GO" id="GO:0005737">
    <property type="term" value="C:cytoplasm"/>
    <property type="evidence" value="ECO:0007669"/>
    <property type="project" value="TreeGrafter"/>
</dbReference>
<dbReference type="EMBL" id="JAHLFU010000219">
    <property type="protein sequence ID" value="MBU3854261.1"/>
    <property type="molecule type" value="Genomic_DNA"/>
</dbReference>
<dbReference type="NCBIfam" id="TIGR00526">
    <property type="entry name" value="folB_dom"/>
    <property type="match status" value="1"/>
</dbReference>
<dbReference type="Pfam" id="PF02152">
    <property type="entry name" value="FolB"/>
    <property type="match status" value="1"/>
</dbReference>
<proteinExistence type="inferred from homology"/>
<evidence type="ECO:0000313" key="9">
    <source>
        <dbReference type="Proteomes" id="UP000823865"/>
    </source>
</evidence>
<dbReference type="InterPro" id="IPR043133">
    <property type="entry name" value="GTP-CH-I_C/QueF"/>
</dbReference>
<evidence type="ECO:0000256" key="1">
    <source>
        <dbReference type="ARBA" id="ARBA00001353"/>
    </source>
</evidence>
<keyword evidence="4 6" id="KW-0289">Folate biosynthesis</keyword>
<evidence type="ECO:0000259" key="7">
    <source>
        <dbReference type="SMART" id="SM00905"/>
    </source>
</evidence>
<comment type="similarity">
    <text evidence="3 6">Belongs to the DHNA family.</text>
</comment>
<dbReference type="InterPro" id="IPR006156">
    <property type="entry name" value="Dihydroneopterin_aldolase"/>
</dbReference>
<comment type="function">
    <text evidence="6">Catalyzes the conversion of 7,8-dihydroneopterin to 6-hydroxymethyl-7,8-dihydropterin.</text>
</comment>
<dbReference type="AlphaFoldDB" id="A0A9E2L755"/>
<evidence type="ECO:0000256" key="6">
    <source>
        <dbReference type="RuleBase" id="RU362079"/>
    </source>
</evidence>
<dbReference type="NCBIfam" id="TIGR00525">
    <property type="entry name" value="folB"/>
    <property type="match status" value="1"/>
</dbReference>
<evidence type="ECO:0000256" key="4">
    <source>
        <dbReference type="ARBA" id="ARBA00022909"/>
    </source>
</evidence>
<comment type="catalytic activity">
    <reaction evidence="1 6">
        <text>7,8-dihydroneopterin = 6-hydroxymethyl-7,8-dihydropterin + glycolaldehyde</text>
        <dbReference type="Rhea" id="RHEA:10540"/>
        <dbReference type="ChEBI" id="CHEBI:17001"/>
        <dbReference type="ChEBI" id="CHEBI:17071"/>
        <dbReference type="ChEBI" id="CHEBI:44841"/>
        <dbReference type="EC" id="4.1.2.25"/>
    </reaction>
</comment>
<dbReference type="InterPro" id="IPR006157">
    <property type="entry name" value="FolB_dom"/>
</dbReference>
<name>A0A9E2L755_9BACT</name>
<gene>
    <name evidence="8" type="primary">folB</name>
    <name evidence="8" type="ORF">H9789_10700</name>
</gene>
<sequence>MKINHTKIFIKEARFFAHHGVLEQERYTGTHFFVNLEATVDFTHALQTDELSDTVSYADLFDIVRSEMEIPSKLIEHVGGRILEHIFRSYPEVEAVTLEITKENPPMGADCNGAGIRIEARRE</sequence>
<dbReference type="Gene3D" id="3.30.1130.10">
    <property type="match status" value="1"/>
</dbReference>